<dbReference type="InterPro" id="IPR004947">
    <property type="entry name" value="DNase_II"/>
</dbReference>
<reference evidence="3 4" key="1">
    <citation type="submission" date="2016-04" db="EMBL/GenBank/DDBJ databases">
        <title>The genome of Intoshia linei affirms orthonectids as highly simplified spiralians.</title>
        <authorList>
            <person name="Mikhailov K.V."/>
            <person name="Slusarev G.S."/>
            <person name="Nikitin M.A."/>
            <person name="Logacheva M.D."/>
            <person name="Penin A."/>
            <person name="Aleoshin V."/>
            <person name="Panchin Y.V."/>
        </authorList>
    </citation>
    <scope>NUCLEOTIDE SEQUENCE [LARGE SCALE GENOMIC DNA]</scope>
    <source>
        <strain evidence="3">Intl2013</strain>
        <tissue evidence="3">Whole animal</tissue>
    </source>
</reference>
<accession>A0A177B1Q4</accession>
<dbReference type="PANTHER" id="PTHR10858">
    <property type="entry name" value="DEOXYRIBONUCLEASE II"/>
    <property type="match status" value="1"/>
</dbReference>
<name>A0A177B1Q4_9BILA</name>
<dbReference type="Pfam" id="PF03265">
    <property type="entry name" value="DNase_II"/>
    <property type="match status" value="1"/>
</dbReference>
<proteinExistence type="inferred from homology"/>
<evidence type="ECO:0000313" key="4">
    <source>
        <dbReference type="Proteomes" id="UP000078046"/>
    </source>
</evidence>
<keyword evidence="4" id="KW-1185">Reference proteome</keyword>
<dbReference type="OrthoDB" id="10261598at2759"/>
<gene>
    <name evidence="3" type="ORF">A3Q56_04624</name>
</gene>
<comment type="similarity">
    <text evidence="1">Belongs to the DNase II family.</text>
</comment>
<keyword evidence="2" id="KW-0378">Hydrolase</keyword>
<organism evidence="3 4">
    <name type="scientific">Intoshia linei</name>
    <dbReference type="NCBI Taxonomy" id="1819745"/>
    <lineage>
        <taxon>Eukaryota</taxon>
        <taxon>Metazoa</taxon>
        <taxon>Spiralia</taxon>
        <taxon>Lophotrochozoa</taxon>
        <taxon>Mesozoa</taxon>
        <taxon>Orthonectida</taxon>
        <taxon>Rhopaluridae</taxon>
        <taxon>Intoshia</taxon>
    </lineage>
</organism>
<dbReference type="AlphaFoldDB" id="A0A177B1Q4"/>
<comment type="caution">
    <text evidence="3">The sequence shown here is derived from an EMBL/GenBank/DDBJ whole genome shotgun (WGS) entry which is preliminary data.</text>
</comment>
<dbReference type="GO" id="GO:0004531">
    <property type="term" value="F:deoxyribonuclease II activity"/>
    <property type="evidence" value="ECO:0007669"/>
    <property type="project" value="InterPro"/>
</dbReference>
<evidence type="ECO:0000313" key="3">
    <source>
        <dbReference type="EMBL" id="OAF67662.1"/>
    </source>
</evidence>
<protein>
    <submittedName>
        <fullName evidence="3">Uncharacterized protein</fullName>
    </submittedName>
</protein>
<sequence>MPHFWNATYDNLGLTYLYFDSESNNVEKFLNINETRNNPLFHTTLPLFYSDYSNKYLTYNDQPPPWHNHSFIDGAHAKGLIYYNNYEGFWIQHSLPHFIDISKEFYIPHNGKVNGQTFLCISLETLYTKIIVRKLLKIGIHVTNTNIDISKMNHSGIGIYNFQVYSIFNGIKFDTSFKSPNYHIDIYDAYLNNHMFSTLNVQTWQNGRGRMHSNCSIYFNVMNINKIKMMDQYWFSTKDHSKWAYTINISNVKSINIFCSCDLNRQTTQMHRGGGCVCFENQHLVEFMKQSTLILDPCDLV</sequence>
<evidence type="ECO:0000256" key="2">
    <source>
        <dbReference type="ARBA" id="ARBA00022801"/>
    </source>
</evidence>
<dbReference type="PANTHER" id="PTHR10858:SF23">
    <property type="entry name" value="DEOXYRIBONUCLEASE II"/>
    <property type="match status" value="1"/>
</dbReference>
<dbReference type="GO" id="GO:0006309">
    <property type="term" value="P:apoptotic DNA fragmentation"/>
    <property type="evidence" value="ECO:0007669"/>
    <property type="project" value="TreeGrafter"/>
</dbReference>
<dbReference type="EMBL" id="LWCA01000605">
    <property type="protein sequence ID" value="OAF67662.1"/>
    <property type="molecule type" value="Genomic_DNA"/>
</dbReference>
<dbReference type="Proteomes" id="UP000078046">
    <property type="component" value="Unassembled WGS sequence"/>
</dbReference>
<evidence type="ECO:0000256" key="1">
    <source>
        <dbReference type="ARBA" id="ARBA00007527"/>
    </source>
</evidence>